<keyword evidence="2" id="KW-0203">Cytokinin biosynthesis</keyword>
<comment type="similarity">
    <text evidence="1 2">Belongs to the LOG family.</text>
</comment>
<dbReference type="SUPFAM" id="SSF102405">
    <property type="entry name" value="MCP/YpsA-like"/>
    <property type="match status" value="1"/>
</dbReference>
<comment type="caution">
    <text evidence="3">The sequence shown here is derived from an EMBL/GenBank/DDBJ whole genome shotgun (WGS) entry which is preliminary data.</text>
</comment>
<organism evidence="3 4">
    <name type="scientific">Staphylococcus lugdunensis</name>
    <dbReference type="NCBI Taxonomy" id="28035"/>
    <lineage>
        <taxon>Bacteria</taxon>
        <taxon>Bacillati</taxon>
        <taxon>Bacillota</taxon>
        <taxon>Bacilli</taxon>
        <taxon>Bacillales</taxon>
        <taxon>Staphylococcaceae</taxon>
        <taxon>Staphylococcus</taxon>
    </lineage>
</organism>
<evidence type="ECO:0000256" key="2">
    <source>
        <dbReference type="RuleBase" id="RU363015"/>
    </source>
</evidence>
<dbReference type="Gene3D" id="3.40.50.450">
    <property type="match status" value="1"/>
</dbReference>
<dbReference type="AlphaFoldDB" id="A0ABD4EH55"/>
<sequence length="190" mass="21300">MKHVNIIVYCGASEGHNGIYKEGAIQLGQWIAKQNHTLVFGGGNAGLMGAIANSVIQHGGKTIGVMPTFLQQRELAHNGLDELIIVNSMSERKEKILSLGDVCIALPGGPGTLEEISEVVSWSRIGQNQNPCIFYNINNYYDHIQHFYDHMVTEGFLSQTDRQHMLFSDNINEMEQFIQCYQAPEIRTYK</sequence>
<dbReference type="GO" id="GO:0009691">
    <property type="term" value="P:cytokinin biosynthetic process"/>
    <property type="evidence" value="ECO:0007669"/>
    <property type="project" value="UniProtKB-UniRule"/>
</dbReference>
<dbReference type="GO" id="GO:0016787">
    <property type="term" value="F:hydrolase activity"/>
    <property type="evidence" value="ECO:0007669"/>
    <property type="project" value="UniProtKB-KW"/>
</dbReference>
<dbReference type="PANTHER" id="PTHR31223">
    <property type="entry name" value="LOG FAMILY PROTEIN YJL055W"/>
    <property type="match status" value="1"/>
</dbReference>
<evidence type="ECO:0000313" key="4">
    <source>
        <dbReference type="Proteomes" id="UP000070063"/>
    </source>
</evidence>
<dbReference type="PANTHER" id="PTHR31223:SF70">
    <property type="entry name" value="LOG FAMILY PROTEIN YJL055W"/>
    <property type="match status" value="1"/>
</dbReference>
<reference evidence="3 4" key="1">
    <citation type="submission" date="2016-01" db="EMBL/GenBank/DDBJ databases">
        <authorList>
            <person name="Mitreva M."/>
            <person name="Pepin K.H."/>
            <person name="Mihindukulasuriya K.A."/>
            <person name="Fulton R."/>
            <person name="Fronick C."/>
            <person name="O'Laughlin M."/>
            <person name="Miner T."/>
            <person name="Herter B."/>
            <person name="Rosa B.A."/>
            <person name="Cordes M."/>
            <person name="Tomlinson C."/>
            <person name="Wollam A."/>
            <person name="Palsikar V.B."/>
            <person name="Mardis E.R."/>
            <person name="Wilson R.K."/>
        </authorList>
    </citation>
    <scope>NUCLEOTIDE SEQUENCE [LARGE SCALE GENOMIC DNA]</scope>
    <source>
        <strain evidence="3 4">MJR7738</strain>
    </source>
</reference>
<evidence type="ECO:0000256" key="1">
    <source>
        <dbReference type="ARBA" id="ARBA00006763"/>
    </source>
</evidence>
<dbReference type="NCBIfam" id="TIGR00730">
    <property type="entry name" value="Rossman fold protein, TIGR00730 family"/>
    <property type="match status" value="1"/>
</dbReference>
<dbReference type="Proteomes" id="UP000070063">
    <property type="component" value="Unassembled WGS sequence"/>
</dbReference>
<dbReference type="EC" id="3.2.2.n1" evidence="2"/>
<name>A0ABD4EH55_STALU</name>
<proteinExistence type="inferred from homology"/>
<keyword evidence="2" id="KW-0378">Hydrolase</keyword>
<dbReference type="InterPro" id="IPR031100">
    <property type="entry name" value="LOG_fam"/>
</dbReference>
<dbReference type="InterPro" id="IPR005269">
    <property type="entry name" value="LOG"/>
</dbReference>
<dbReference type="EMBL" id="LRQI01000030">
    <property type="protein sequence ID" value="KXA39108.1"/>
    <property type="molecule type" value="Genomic_DNA"/>
</dbReference>
<protein>
    <recommendedName>
        <fullName evidence="2">Cytokinin riboside 5'-monophosphate phosphoribohydrolase</fullName>
        <ecNumber evidence="2">3.2.2.n1</ecNumber>
    </recommendedName>
</protein>
<evidence type="ECO:0000313" key="3">
    <source>
        <dbReference type="EMBL" id="KXA39108.1"/>
    </source>
</evidence>
<accession>A0ABD4EH55</accession>
<dbReference type="Pfam" id="PF03641">
    <property type="entry name" value="Lysine_decarbox"/>
    <property type="match status" value="1"/>
</dbReference>
<gene>
    <name evidence="3" type="ORF">HMPREF3225_00874</name>
</gene>